<gene>
    <name evidence="2" type="ORF">B0A48_08475</name>
</gene>
<feature type="compositionally biased region" description="Low complexity" evidence="1">
    <location>
        <begin position="193"/>
        <end position="207"/>
    </location>
</feature>
<organism evidence="2 3">
    <name type="scientific">Cryoendolithus antarcticus</name>
    <dbReference type="NCBI Taxonomy" id="1507870"/>
    <lineage>
        <taxon>Eukaryota</taxon>
        <taxon>Fungi</taxon>
        <taxon>Dikarya</taxon>
        <taxon>Ascomycota</taxon>
        <taxon>Pezizomycotina</taxon>
        <taxon>Dothideomycetes</taxon>
        <taxon>Dothideomycetidae</taxon>
        <taxon>Cladosporiales</taxon>
        <taxon>Cladosporiaceae</taxon>
        <taxon>Cryoendolithus</taxon>
    </lineage>
</organism>
<name>A0A1V8T623_9PEZI</name>
<feature type="compositionally biased region" description="Basic and acidic residues" evidence="1">
    <location>
        <begin position="1"/>
        <end position="25"/>
    </location>
</feature>
<dbReference type="AlphaFoldDB" id="A0A1V8T623"/>
<feature type="region of interest" description="Disordered" evidence="1">
    <location>
        <begin position="316"/>
        <end position="357"/>
    </location>
</feature>
<accession>A0A1V8T623</accession>
<proteinExistence type="predicted"/>
<dbReference type="EMBL" id="NAJO01000016">
    <property type="protein sequence ID" value="OQO06688.1"/>
    <property type="molecule type" value="Genomic_DNA"/>
</dbReference>
<reference evidence="3" key="1">
    <citation type="submission" date="2017-03" db="EMBL/GenBank/DDBJ databases">
        <title>Genomes of endolithic fungi from Antarctica.</title>
        <authorList>
            <person name="Coleine C."/>
            <person name="Masonjones S."/>
            <person name="Stajich J.E."/>
        </authorList>
    </citation>
    <scope>NUCLEOTIDE SEQUENCE [LARGE SCALE GENOMIC DNA]</scope>
    <source>
        <strain evidence="3">CCFEE 5527</strain>
    </source>
</reference>
<evidence type="ECO:0000313" key="2">
    <source>
        <dbReference type="EMBL" id="OQO06688.1"/>
    </source>
</evidence>
<feature type="region of interest" description="Disordered" evidence="1">
    <location>
        <begin position="424"/>
        <end position="454"/>
    </location>
</feature>
<protein>
    <submittedName>
        <fullName evidence="2">Uncharacterized protein</fullName>
    </submittedName>
</protein>
<comment type="caution">
    <text evidence="2">The sequence shown here is derived from an EMBL/GenBank/DDBJ whole genome shotgun (WGS) entry which is preliminary data.</text>
</comment>
<keyword evidence="3" id="KW-1185">Reference proteome</keyword>
<evidence type="ECO:0000256" key="1">
    <source>
        <dbReference type="SAM" id="MobiDB-lite"/>
    </source>
</evidence>
<evidence type="ECO:0000313" key="3">
    <source>
        <dbReference type="Proteomes" id="UP000192596"/>
    </source>
</evidence>
<feature type="compositionally biased region" description="Polar residues" evidence="1">
    <location>
        <begin position="424"/>
        <end position="438"/>
    </location>
</feature>
<sequence>MERPERERRVPRKAEALQEGNERQHTASPRKTAKKDANKKRNPPDILTPRRGRAVKFTYPHESREFAHTQTGAFTIIGPACFSDPGAAFSSNMKKLDDLLDRTDKHNRRAHQLNSHKLAADSTGRWDLQAHLPKGEQILLPARRKACKLLRDYDEDRVAAAIIRNKHRLRILKASLTAAIASRDTTVVRKSSQKQAKGSKKQANGQKRSSTPALMRARTDSKSFEVKASCETVTTAQIVARTDSKSPTSKPRPAARHIRELQIDMVNAPNLRNSGAPRRMRSGHVSADKWAVSRAVSVARRAMQLNDQIFEPAAPSTQAVDDINRPKRLSRPTEKVRLAQSPSPPVTHGHRASVKQHGDTIPVNKKERSSMVVLTCKSEQGQAKFSQLVGSLSSSPTKFGPAHVTVTKLVSDQIVTRIASTLGVQGSPSTTSEMNDASSRGKKRKAEDDSVTSFGVEPTKRLKLILRAHETAAAPTKRLRLVMSGDVVGQK</sequence>
<feature type="region of interest" description="Disordered" evidence="1">
    <location>
        <begin position="1"/>
        <end position="52"/>
    </location>
</feature>
<feature type="compositionally biased region" description="Basic residues" evidence="1">
    <location>
        <begin position="31"/>
        <end position="41"/>
    </location>
</feature>
<dbReference type="Proteomes" id="UP000192596">
    <property type="component" value="Unassembled WGS sequence"/>
</dbReference>
<feature type="region of interest" description="Disordered" evidence="1">
    <location>
        <begin position="184"/>
        <end position="221"/>
    </location>
</feature>
<dbReference type="InParanoid" id="A0A1V8T623"/>